<evidence type="ECO:0000256" key="1">
    <source>
        <dbReference type="ARBA" id="ARBA00004370"/>
    </source>
</evidence>
<evidence type="ECO:0000256" key="5">
    <source>
        <dbReference type="ARBA" id="ARBA00023136"/>
    </source>
</evidence>
<feature type="transmembrane region" description="Helical" evidence="6">
    <location>
        <begin position="62"/>
        <end position="81"/>
    </location>
</feature>
<dbReference type="InterPro" id="IPR005349">
    <property type="entry name" value="TMEM14"/>
</dbReference>
<keyword evidence="4 6" id="KW-1133">Transmembrane helix</keyword>
<dbReference type="InterPro" id="IPR044890">
    <property type="entry name" value="TMEM14_sf"/>
</dbReference>
<dbReference type="Proteomes" id="UP000812966">
    <property type="component" value="Unassembled WGS sequence"/>
</dbReference>
<evidence type="ECO:0000313" key="7">
    <source>
        <dbReference type="EMBL" id="KAG7562420.1"/>
    </source>
</evidence>
<dbReference type="PANTHER" id="PTHR12668">
    <property type="entry name" value="TRANSMEMBRANE PROTEIN 14, 15"/>
    <property type="match status" value="1"/>
</dbReference>
<dbReference type="Pfam" id="PF03647">
    <property type="entry name" value="Tmemb_14"/>
    <property type="match status" value="1"/>
</dbReference>
<organism evidence="7 8">
    <name type="scientific">Filobasidium floriforme</name>
    <dbReference type="NCBI Taxonomy" id="5210"/>
    <lineage>
        <taxon>Eukaryota</taxon>
        <taxon>Fungi</taxon>
        <taxon>Dikarya</taxon>
        <taxon>Basidiomycota</taxon>
        <taxon>Agaricomycotina</taxon>
        <taxon>Tremellomycetes</taxon>
        <taxon>Filobasidiales</taxon>
        <taxon>Filobasidiaceae</taxon>
        <taxon>Filobasidium</taxon>
    </lineage>
</organism>
<dbReference type="GO" id="GO:0070453">
    <property type="term" value="P:regulation of heme biosynthetic process"/>
    <property type="evidence" value="ECO:0007669"/>
    <property type="project" value="TreeGrafter"/>
</dbReference>
<evidence type="ECO:0000256" key="2">
    <source>
        <dbReference type="ARBA" id="ARBA00007590"/>
    </source>
</evidence>
<proteinExistence type="inferred from homology"/>
<name>A0A8K0JQ53_9TREE</name>
<reference evidence="7" key="1">
    <citation type="submission" date="2020-04" db="EMBL/GenBank/DDBJ databases">
        <title>Analysis of mating type loci in Filobasidium floriforme.</title>
        <authorList>
            <person name="Nowrousian M."/>
        </authorList>
    </citation>
    <scope>NUCLEOTIDE SEQUENCE</scope>
    <source>
        <strain evidence="7">CBS 6242</strain>
    </source>
</reference>
<dbReference type="AlphaFoldDB" id="A0A8K0JQ53"/>
<feature type="transmembrane region" description="Helical" evidence="6">
    <location>
        <begin position="12"/>
        <end position="30"/>
    </location>
</feature>
<comment type="caution">
    <text evidence="7">The sequence shown here is derived from an EMBL/GenBank/DDBJ whole genome shotgun (WGS) entry which is preliminary data.</text>
</comment>
<accession>A0A8K0JQ53</accession>
<keyword evidence="8" id="KW-1185">Reference proteome</keyword>
<comment type="subcellular location">
    <subcellularLocation>
        <location evidence="1">Membrane</location>
    </subcellularLocation>
</comment>
<comment type="similarity">
    <text evidence="2">Belongs to the TMEM14 family.</text>
</comment>
<keyword evidence="5 6" id="KW-0472">Membrane</keyword>
<evidence type="ECO:0008006" key="9">
    <source>
        <dbReference type="Google" id="ProtNLM"/>
    </source>
</evidence>
<evidence type="ECO:0000313" key="8">
    <source>
        <dbReference type="Proteomes" id="UP000812966"/>
    </source>
</evidence>
<sequence>MSAVLTKPYVDYPGYIFAAFVAQGGLMGFIKARSIASLVSGLTSGAALAYGAYLNTQNPKDVKFSLITSLLLLFVMGRKFVRSGKIMPAGMAQIASLIMVLRYGQRLM</sequence>
<gene>
    <name evidence="7" type="ORF">FFLO_02200</name>
</gene>
<evidence type="ECO:0000256" key="4">
    <source>
        <dbReference type="ARBA" id="ARBA00022989"/>
    </source>
</evidence>
<evidence type="ECO:0000256" key="3">
    <source>
        <dbReference type="ARBA" id="ARBA00022692"/>
    </source>
</evidence>
<feature type="transmembrane region" description="Helical" evidence="6">
    <location>
        <begin position="37"/>
        <end position="56"/>
    </location>
</feature>
<keyword evidence="3 6" id="KW-0812">Transmembrane</keyword>
<dbReference type="Gene3D" id="1.10.10.1740">
    <property type="entry name" value="Transmembrane protein 14-like"/>
    <property type="match status" value="1"/>
</dbReference>
<evidence type="ECO:0000256" key="6">
    <source>
        <dbReference type="SAM" id="Phobius"/>
    </source>
</evidence>
<dbReference type="GO" id="GO:0031966">
    <property type="term" value="C:mitochondrial membrane"/>
    <property type="evidence" value="ECO:0007669"/>
    <property type="project" value="TreeGrafter"/>
</dbReference>
<protein>
    <recommendedName>
        <fullName evidence="9">Transmembrane protein 14C</fullName>
    </recommendedName>
</protein>
<dbReference type="PANTHER" id="PTHR12668:SF43">
    <property type="entry name" value="TRANSMEMBRANE PROTEIN 14 HOMOLOG"/>
    <property type="match status" value="1"/>
</dbReference>
<dbReference type="EMBL" id="JABELV010000033">
    <property type="protein sequence ID" value="KAG7562420.1"/>
    <property type="molecule type" value="Genomic_DNA"/>
</dbReference>